<dbReference type="RefSeq" id="WP_089121944.1">
    <property type="nucleotide sequence ID" value="NZ_BCMI01000033.1"/>
</dbReference>
<feature type="region of interest" description="Disordered" evidence="1">
    <location>
        <begin position="331"/>
        <end position="350"/>
    </location>
</feature>
<evidence type="ECO:0000313" key="2">
    <source>
        <dbReference type="EMBL" id="GAX07041.1"/>
    </source>
</evidence>
<protein>
    <submittedName>
        <fullName evidence="2">Prophage major tail protein</fullName>
    </submittedName>
</protein>
<feature type="region of interest" description="Disordered" evidence="1">
    <location>
        <begin position="278"/>
        <end position="312"/>
    </location>
</feature>
<evidence type="ECO:0000256" key="1">
    <source>
        <dbReference type="SAM" id="MobiDB-lite"/>
    </source>
</evidence>
<accession>A0A1Z5IZY5</accession>
<organism evidence="2 3">
    <name type="scientific">Secundilactobacillus pentosiphilus</name>
    <dbReference type="NCBI Taxonomy" id="1714682"/>
    <lineage>
        <taxon>Bacteria</taxon>
        <taxon>Bacillati</taxon>
        <taxon>Bacillota</taxon>
        <taxon>Bacilli</taxon>
        <taxon>Lactobacillales</taxon>
        <taxon>Lactobacillaceae</taxon>
        <taxon>Secundilactobacillus</taxon>
    </lineage>
</organism>
<dbReference type="InterPro" id="IPR050149">
    <property type="entry name" value="Collagen_superfamily"/>
</dbReference>
<dbReference type="GO" id="GO:0031012">
    <property type="term" value="C:extracellular matrix"/>
    <property type="evidence" value="ECO:0007669"/>
    <property type="project" value="TreeGrafter"/>
</dbReference>
<dbReference type="PANTHER" id="PTHR24023">
    <property type="entry name" value="COLLAGEN ALPHA"/>
    <property type="match status" value="1"/>
</dbReference>
<dbReference type="GO" id="GO:0030198">
    <property type="term" value="P:extracellular matrix organization"/>
    <property type="evidence" value="ECO:0007669"/>
    <property type="project" value="TreeGrafter"/>
</dbReference>
<dbReference type="PANTHER" id="PTHR24023:SF1082">
    <property type="entry name" value="COLLAGEN TRIPLE HELIX REPEAT"/>
    <property type="match status" value="1"/>
</dbReference>
<proteinExistence type="predicted"/>
<dbReference type="Proteomes" id="UP000198414">
    <property type="component" value="Unassembled WGS sequence"/>
</dbReference>
<dbReference type="GO" id="GO:0005615">
    <property type="term" value="C:extracellular space"/>
    <property type="evidence" value="ECO:0007669"/>
    <property type="project" value="TreeGrafter"/>
</dbReference>
<sequence length="543" mass="57671">MTSSSQGLVATGTRLYYASHGAVAFKEVANVKTTPEIGATPQQIEITNLDDVNQRYAMGMGNVPMLAFTVVYKGPDWNTIYSLAGNHTDYDWKLVYPDGMYITFTGPFQIQLEPMDINTAATYNLTIAPTDIPKFHKSASEDGGTGTGDNKDEGGDSGMSYRPMFVKTFDSVADMNAYDDSADDVIQGDFVLINSTDGDRGKVYFYNGDGFTFFANIVGPQGIKGDKGDPGLSMRMLGKEASLPAIADEGSFCFVGTTLYSYTNGKWINLGDFKGDKGDKGDQGIQGIKGDTGTTGPTGPQGPKGDTGDSAYAAAVTGGFKGTQDEWIASLKGDKGDKGDQGIQGLQGEKGDSAYTQAVANGFKGSETDWLASLKGDKGDTGPAGPQGEKGDKGDTGDVSLTDLNNGLSSKASLTDKNEFKGTNKFDQDPTDKNGNPYLTGIIQPLQTTGTDLFHIFGKPYVARYSCSDDSVAASFKNSPVNISFLLTVTPLHYNGDLASNGVPKWASQILDVTSILGKNYQAITGTDGNGNIQTIIPWHERN</sequence>
<dbReference type="GO" id="GO:0030020">
    <property type="term" value="F:extracellular matrix structural constituent conferring tensile strength"/>
    <property type="evidence" value="ECO:0007669"/>
    <property type="project" value="TreeGrafter"/>
</dbReference>
<name>A0A1Z5IZY5_9LACO</name>
<dbReference type="EMBL" id="BCMI01000033">
    <property type="protein sequence ID" value="GAX07041.1"/>
    <property type="molecule type" value="Genomic_DNA"/>
</dbReference>
<feature type="compositionally biased region" description="Polar residues" evidence="1">
    <location>
        <begin position="402"/>
        <end position="413"/>
    </location>
</feature>
<comment type="caution">
    <text evidence="2">The sequence shown here is derived from an EMBL/GenBank/DDBJ whole genome shotgun (WGS) entry which is preliminary data.</text>
</comment>
<gene>
    <name evidence="2" type="ORF">IWT25_02389</name>
</gene>
<reference evidence="2 3" key="1">
    <citation type="submission" date="2015-11" db="EMBL/GenBank/DDBJ databases">
        <title>Draft genome sequences of new species of the genus Lactobacillus isolated from orchardgrass silage.</title>
        <authorList>
            <person name="Tohno M."/>
            <person name="Tanizawa Y."/>
            <person name="Arita M."/>
        </authorList>
    </citation>
    <scope>NUCLEOTIDE SEQUENCE [LARGE SCALE GENOMIC DNA]</scope>
    <source>
        <strain evidence="2 3">IWT25</strain>
    </source>
</reference>
<dbReference type="OrthoDB" id="1929526at2"/>
<evidence type="ECO:0000313" key="3">
    <source>
        <dbReference type="Proteomes" id="UP000198414"/>
    </source>
</evidence>
<feature type="compositionally biased region" description="Low complexity" evidence="1">
    <location>
        <begin position="283"/>
        <end position="304"/>
    </location>
</feature>
<dbReference type="Gene3D" id="4.10.410.40">
    <property type="match status" value="1"/>
</dbReference>
<dbReference type="AlphaFoldDB" id="A0A1Z5IZY5"/>
<feature type="region of interest" description="Disordered" evidence="1">
    <location>
        <begin position="135"/>
        <end position="157"/>
    </location>
</feature>
<feature type="region of interest" description="Disordered" evidence="1">
    <location>
        <begin position="370"/>
        <end position="414"/>
    </location>
</feature>